<accession>J9DCY6</accession>
<gene>
    <name evidence="1" type="ORF">EVA_00455</name>
</gene>
<proteinExistence type="predicted"/>
<feature type="non-terminal residue" evidence="1">
    <location>
        <position position="1"/>
    </location>
</feature>
<evidence type="ECO:0000313" key="1">
    <source>
        <dbReference type="EMBL" id="EJX10846.1"/>
    </source>
</evidence>
<comment type="caution">
    <text evidence="1">The sequence shown here is derived from an EMBL/GenBank/DDBJ whole genome shotgun (WGS) entry which is preliminary data.</text>
</comment>
<reference evidence="1" key="1">
    <citation type="journal article" date="2012" name="PLoS ONE">
        <title>Gene sets for utilization of primary and secondary nutrition supplies in the distal gut of endangered iberian lynx.</title>
        <authorList>
            <person name="Alcaide M."/>
            <person name="Messina E."/>
            <person name="Richter M."/>
            <person name="Bargiela R."/>
            <person name="Peplies J."/>
            <person name="Huws S.A."/>
            <person name="Newbold C.J."/>
            <person name="Golyshin P.N."/>
            <person name="Simon M.A."/>
            <person name="Lopez G."/>
            <person name="Yakimov M.M."/>
            <person name="Ferrer M."/>
        </authorList>
    </citation>
    <scope>NUCLEOTIDE SEQUENCE</scope>
</reference>
<name>J9DCY6_9ZZZZ</name>
<sequence length="21" mass="2230">SGIGMVYDLKDLVSGGYVKEV</sequence>
<dbReference type="EMBL" id="AMCI01000040">
    <property type="protein sequence ID" value="EJX10846.1"/>
    <property type="molecule type" value="Genomic_DNA"/>
</dbReference>
<protein>
    <submittedName>
        <fullName evidence="1">Uncharacterized protein</fullName>
    </submittedName>
</protein>
<dbReference type="AlphaFoldDB" id="J9DCY6"/>
<organism evidence="1">
    <name type="scientific">gut metagenome</name>
    <dbReference type="NCBI Taxonomy" id="749906"/>
    <lineage>
        <taxon>unclassified sequences</taxon>
        <taxon>metagenomes</taxon>
        <taxon>organismal metagenomes</taxon>
    </lineage>
</organism>